<dbReference type="Proteomes" id="UP000184314">
    <property type="component" value="Unassembled WGS sequence"/>
</dbReference>
<dbReference type="STRING" id="228958.SAMN04488007_3847"/>
<feature type="domain" description="DUF4174" evidence="3">
    <location>
        <begin position="29"/>
        <end position="138"/>
    </location>
</feature>
<keyword evidence="1 2" id="KW-0732">Signal</keyword>
<accession>A0A1M6VDG2</accession>
<proteinExistence type="predicted"/>
<gene>
    <name evidence="4" type="ORF">SAMN04488007_3847</name>
</gene>
<dbReference type="InterPro" id="IPR025232">
    <property type="entry name" value="DUF4174"/>
</dbReference>
<keyword evidence="5" id="KW-1185">Reference proteome</keyword>
<protein>
    <recommendedName>
        <fullName evidence="3">DUF4174 domain-containing protein</fullName>
    </recommendedName>
</protein>
<feature type="chain" id="PRO_5013359768" description="DUF4174 domain-containing protein" evidence="2">
    <location>
        <begin position="26"/>
        <end position="143"/>
    </location>
</feature>
<name>A0A1M6VDG2_9FLAO</name>
<evidence type="ECO:0000259" key="3">
    <source>
        <dbReference type="Pfam" id="PF13778"/>
    </source>
</evidence>
<evidence type="ECO:0000313" key="4">
    <source>
        <dbReference type="EMBL" id="SHK79421.1"/>
    </source>
</evidence>
<sequence length="143" mass="16745">MFTFITMKSLRIIFIFIIMHSFNMAAQDLSNYTWKNRIVILYENDTNTADVKSALQIIDNNTSKFTERDILVFVYKDNVFYSVNRKATDIKKSDILPKTNDGYILIGKDGGIKSKALYPFNLEQLFNLIDSMPMRKSEMRYNK</sequence>
<dbReference type="Pfam" id="PF13778">
    <property type="entry name" value="DUF4174"/>
    <property type="match status" value="1"/>
</dbReference>
<dbReference type="AlphaFoldDB" id="A0A1M6VDG2"/>
<evidence type="ECO:0000256" key="1">
    <source>
        <dbReference type="ARBA" id="ARBA00022729"/>
    </source>
</evidence>
<evidence type="ECO:0000313" key="5">
    <source>
        <dbReference type="Proteomes" id="UP000184314"/>
    </source>
</evidence>
<organism evidence="4 5">
    <name type="scientific">Maribacter aquivivus</name>
    <dbReference type="NCBI Taxonomy" id="228958"/>
    <lineage>
        <taxon>Bacteria</taxon>
        <taxon>Pseudomonadati</taxon>
        <taxon>Bacteroidota</taxon>
        <taxon>Flavobacteriia</taxon>
        <taxon>Flavobacteriales</taxon>
        <taxon>Flavobacteriaceae</taxon>
        <taxon>Maribacter</taxon>
    </lineage>
</organism>
<evidence type="ECO:0000256" key="2">
    <source>
        <dbReference type="SAM" id="SignalP"/>
    </source>
</evidence>
<dbReference type="EMBL" id="FQZX01000005">
    <property type="protein sequence ID" value="SHK79421.1"/>
    <property type="molecule type" value="Genomic_DNA"/>
</dbReference>
<reference evidence="5" key="1">
    <citation type="submission" date="2016-11" db="EMBL/GenBank/DDBJ databases">
        <authorList>
            <person name="Varghese N."/>
            <person name="Submissions S."/>
        </authorList>
    </citation>
    <scope>NUCLEOTIDE SEQUENCE [LARGE SCALE GENOMIC DNA]</scope>
    <source>
        <strain evidence="5">DSM 16478</strain>
    </source>
</reference>
<feature type="signal peptide" evidence="2">
    <location>
        <begin position="1"/>
        <end position="25"/>
    </location>
</feature>